<evidence type="ECO:0000259" key="1">
    <source>
        <dbReference type="Pfam" id="PF00685"/>
    </source>
</evidence>
<accession>A0A6J4R8N4</accession>
<dbReference type="SUPFAM" id="SSF52540">
    <property type="entry name" value="P-loop containing nucleoside triphosphate hydrolases"/>
    <property type="match status" value="1"/>
</dbReference>
<dbReference type="Gene3D" id="3.40.50.300">
    <property type="entry name" value="P-loop containing nucleotide triphosphate hydrolases"/>
    <property type="match status" value="1"/>
</dbReference>
<reference evidence="2" key="1">
    <citation type="submission" date="2020-02" db="EMBL/GenBank/DDBJ databases">
        <authorList>
            <person name="Meier V. D."/>
        </authorList>
    </citation>
    <scope>NUCLEOTIDE SEQUENCE</scope>
    <source>
        <strain evidence="2">AVDCRST_MAG58</strain>
    </source>
</reference>
<dbReference type="EMBL" id="CADCVF010000062">
    <property type="protein sequence ID" value="CAA9463374.1"/>
    <property type="molecule type" value="Genomic_DNA"/>
</dbReference>
<dbReference type="AlphaFoldDB" id="A0A6J4R8N4"/>
<feature type="domain" description="Sulfotransferase" evidence="1">
    <location>
        <begin position="7"/>
        <end position="258"/>
    </location>
</feature>
<protein>
    <recommendedName>
        <fullName evidence="1">Sulfotransferase domain-containing protein</fullName>
    </recommendedName>
</protein>
<dbReference type="InterPro" id="IPR027417">
    <property type="entry name" value="P-loop_NTPase"/>
</dbReference>
<dbReference type="Pfam" id="PF00685">
    <property type="entry name" value="Sulfotransfer_1"/>
    <property type="match status" value="1"/>
</dbReference>
<gene>
    <name evidence="2" type="ORF">AVDCRST_MAG58-2993</name>
</gene>
<dbReference type="InterPro" id="IPR000863">
    <property type="entry name" value="Sulfotransferase_dom"/>
</dbReference>
<proteinExistence type="predicted"/>
<name>A0A6J4R8N4_9ACTN</name>
<sequence>MRIVANTIPKSGTHLLDRLLVLLGFGLVDLGGARPHLVKSSYRFPLVNQRLKSILGLRKPEDVMGIGPHLVEGGRFPPARRLLRGWGEKVTVGVVSPQLIGRRWLARRLSKVPDGAFVNAHCIYTPELADLFRQQGMRTVCILRDPRDVAVSQMHYIKQLENHFAHEGYMALPSDRERLLVSIRGGELGGRELQSLEQRYRQFSRWERDGGAAVVKFEDLVGTKGGGSAEAQRLAVERVARHLGVAVDEGTLRRIEEELFGVGRTFRKGQIGGWREEFSAEHERAVKGVLGTLLVELGYEADPDW</sequence>
<evidence type="ECO:0000313" key="2">
    <source>
        <dbReference type="EMBL" id="CAA9463374.1"/>
    </source>
</evidence>
<dbReference type="GO" id="GO:0008146">
    <property type="term" value="F:sulfotransferase activity"/>
    <property type="evidence" value="ECO:0007669"/>
    <property type="project" value="InterPro"/>
</dbReference>
<organism evidence="2">
    <name type="scientific">uncultured Rubrobacteraceae bacterium</name>
    <dbReference type="NCBI Taxonomy" id="349277"/>
    <lineage>
        <taxon>Bacteria</taxon>
        <taxon>Bacillati</taxon>
        <taxon>Actinomycetota</taxon>
        <taxon>Rubrobacteria</taxon>
        <taxon>Rubrobacterales</taxon>
        <taxon>Rubrobacteraceae</taxon>
        <taxon>environmental samples</taxon>
    </lineage>
</organism>